<dbReference type="EMBL" id="BQKE01000005">
    <property type="protein sequence ID" value="GJM64335.1"/>
    <property type="molecule type" value="Genomic_DNA"/>
</dbReference>
<evidence type="ECO:0000313" key="4">
    <source>
        <dbReference type="EMBL" id="GJM64335.1"/>
    </source>
</evidence>
<feature type="domain" description="Cellulose-binding Sde182 C-terminal" evidence="3">
    <location>
        <begin position="395"/>
        <end position="474"/>
    </location>
</feature>
<dbReference type="InterPro" id="IPR013783">
    <property type="entry name" value="Ig-like_fold"/>
</dbReference>
<organism evidence="4 5">
    <name type="scientific">Persicobacter diffluens</name>
    <dbReference type="NCBI Taxonomy" id="981"/>
    <lineage>
        <taxon>Bacteria</taxon>
        <taxon>Pseudomonadati</taxon>
        <taxon>Bacteroidota</taxon>
        <taxon>Cytophagia</taxon>
        <taxon>Cytophagales</taxon>
        <taxon>Persicobacteraceae</taxon>
        <taxon>Persicobacter</taxon>
    </lineage>
</organism>
<name>A0AAN4W4C6_9BACT</name>
<dbReference type="Proteomes" id="UP001310022">
    <property type="component" value="Unassembled WGS sequence"/>
</dbReference>
<dbReference type="Pfam" id="PF07632">
    <property type="entry name" value="Sde182_NH-like"/>
    <property type="match status" value="1"/>
</dbReference>
<protein>
    <recommendedName>
        <fullName evidence="6">DUF1593 domain-containing protein</fullName>
    </recommendedName>
</protein>
<dbReference type="AlphaFoldDB" id="A0AAN4W4C6"/>
<dbReference type="InterPro" id="IPR048527">
    <property type="entry name" value="Sde182_C"/>
</dbReference>
<feature type="domain" description="Cellulose-binding Sde182 nucleoside hydrolase-like" evidence="2">
    <location>
        <begin position="35"/>
        <end position="309"/>
    </location>
</feature>
<evidence type="ECO:0008006" key="6">
    <source>
        <dbReference type="Google" id="ProtNLM"/>
    </source>
</evidence>
<evidence type="ECO:0000313" key="5">
    <source>
        <dbReference type="Proteomes" id="UP001310022"/>
    </source>
</evidence>
<reference evidence="4 5" key="1">
    <citation type="submission" date="2021-12" db="EMBL/GenBank/DDBJ databases">
        <title>Genome sequencing of bacteria with rrn-lacking chromosome and rrn-plasmid.</title>
        <authorList>
            <person name="Anda M."/>
            <person name="Iwasaki W."/>
        </authorList>
    </citation>
    <scope>NUCLEOTIDE SEQUENCE [LARGE SCALE GENOMIC DNA]</scope>
    <source>
        <strain evidence="4 5">NBRC 15940</strain>
    </source>
</reference>
<evidence type="ECO:0000259" key="3">
    <source>
        <dbReference type="Pfam" id="PF21027"/>
    </source>
</evidence>
<dbReference type="InterPro" id="IPR011483">
    <property type="entry name" value="Sde182_NH-like"/>
</dbReference>
<keyword evidence="1" id="KW-0732">Signal</keyword>
<feature type="chain" id="PRO_5042888523" description="DUF1593 domain-containing protein" evidence="1">
    <location>
        <begin position="28"/>
        <end position="480"/>
    </location>
</feature>
<proteinExistence type="predicted"/>
<sequence>MAIYLRQIKCSLLALVVLALLSLPTMAEPNDQPVLIVTTDLGQDPDDQQSLVRLLHYLDRVQLAGIITNADNNSEDEAAVLRDDLAHQLIDAYGEVEQNFRIHAPTFPSASYLHQLVKKGSDKNGRNIPYQNYVGAAHDTEGSDWIINVVDQSKSRVNVAVWGGACDLAQALWRIRHERSEAEQDEFIDKLQVYFIGKQDSSNDWILQQFQGLKIILSLAENGNSWDSTYRGMFLGGDLSTTSREWMEHNIIGQNPITKLYPDKAWTGGKNKNPHGVMKEGDSPSLLYFLSNGLNVPEKPEYGGWGGRFQQKQDNRFRDTQEYAYTDTTNRGALAPQATVFRWRTDFQNDFANRVKWATASRYEEANHYPVIQMRNGYCEGELIQEIEIAHEKKLQLDASLSFDPDGDALQFEWILYPEASGLESTDHIHLDGTDTEKVTLSFNNTKEEDIHLILKVSDQRAIPLSSYKRFLIKRKAFLH</sequence>
<dbReference type="RefSeq" id="WP_338239403.1">
    <property type="nucleotide sequence ID" value="NZ_BQKE01000005.1"/>
</dbReference>
<dbReference type="Pfam" id="PF21027">
    <property type="entry name" value="Sde0182_C"/>
    <property type="match status" value="1"/>
</dbReference>
<dbReference type="Gene3D" id="2.60.40.10">
    <property type="entry name" value="Immunoglobulins"/>
    <property type="match status" value="1"/>
</dbReference>
<dbReference type="GO" id="GO:0016799">
    <property type="term" value="F:hydrolase activity, hydrolyzing N-glycosyl compounds"/>
    <property type="evidence" value="ECO:0007669"/>
    <property type="project" value="InterPro"/>
</dbReference>
<dbReference type="Gene3D" id="3.90.245.10">
    <property type="entry name" value="Ribonucleoside hydrolase-like"/>
    <property type="match status" value="1"/>
</dbReference>
<evidence type="ECO:0000256" key="1">
    <source>
        <dbReference type="SAM" id="SignalP"/>
    </source>
</evidence>
<comment type="caution">
    <text evidence="4">The sequence shown here is derived from an EMBL/GenBank/DDBJ whole genome shotgun (WGS) entry which is preliminary data.</text>
</comment>
<gene>
    <name evidence="4" type="ORF">PEDI_48870</name>
</gene>
<evidence type="ECO:0000259" key="2">
    <source>
        <dbReference type="Pfam" id="PF07632"/>
    </source>
</evidence>
<accession>A0AAN4W4C6</accession>
<keyword evidence="5" id="KW-1185">Reference proteome</keyword>
<dbReference type="InterPro" id="IPR036452">
    <property type="entry name" value="Ribo_hydro-like"/>
</dbReference>
<feature type="signal peptide" evidence="1">
    <location>
        <begin position="1"/>
        <end position="27"/>
    </location>
</feature>
<dbReference type="SUPFAM" id="SSF53590">
    <property type="entry name" value="Nucleoside hydrolase"/>
    <property type="match status" value="1"/>
</dbReference>